<evidence type="ECO:0000313" key="2">
    <source>
        <dbReference type="Proteomes" id="UP000051450"/>
    </source>
</evidence>
<dbReference type="AlphaFoldDB" id="A0A0R1HIL6"/>
<dbReference type="RefSeq" id="WP_057973725.1">
    <property type="nucleotide sequence ID" value="NZ_AZDI01000002.1"/>
</dbReference>
<name>A0A0R1HIL6_9LACO</name>
<comment type="caution">
    <text evidence="1">The sequence shown here is derived from an EMBL/GenBank/DDBJ whole genome shotgun (WGS) entry which is preliminary data.</text>
</comment>
<dbReference type="InterPro" id="IPR015046">
    <property type="entry name" value="LciA_Immunity-like"/>
</dbReference>
<protein>
    <recommendedName>
        <fullName evidence="3">Bacteriocin immunity protein</fullName>
    </recommendedName>
</protein>
<dbReference type="CDD" id="cd21059">
    <property type="entry name" value="LciA-like"/>
    <property type="match status" value="1"/>
</dbReference>
<gene>
    <name evidence="1" type="ORF">FC66_GL000645</name>
</gene>
<dbReference type="Pfam" id="PF08951">
    <property type="entry name" value="EntA_Immun"/>
    <property type="match status" value="1"/>
</dbReference>
<dbReference type="Proteomes" id="UP000051450">
    <property type="component" value="Unassembled WGS sequence"/>
</dbReference>
<accession>A0A0R1HIL6</accession>
<dbReference type="EMBL" id="AZDI01000002">
    <property type="protein sequence ID" value="KRK46144.1"/>
    <property type="molecule type" value="Genomic_DNA"/>
</dbReference>
<keyword evidence="2" id="KW-1185">Reference proteome</keyword>
<dbReference type="GO" id="GO:0030153">
    <property type="term" value="P:bacteriocin immunity"/>
    <property type="evidence" value="ECO:0007669"/>
    <property type="project" value="InterPro"/>
</dbReference>
<organism evidence="1 2">
    <name type="scientific">Dellaglioa algida DSM 15638</name>
    <dbReference type="NCBI Taxonomy" id="1423719"/>
    <lineage>
        <taxon>Bacteria</taxon>
        <taxon>Bacillati</taxon>
        <taxon>Bacillota</taxon>
        <taxon>Bacilli</taxon>
        <taxon>Lactobacillales</taxon>
        <taxon>Lactobacillaceae</taxon>
        <taxon>Dellaglioa</taxon>
    </lineage>
</organism>
<evidence type="ECO:0008006" key="3">
    <source>
        <dbReference type="Google" id="ProtNLM"/>
    </source>
</evidence>
<proteinExistence type="predicted"/>
<evidence type="ECO:0000313" key="1">
    <source>
        <dbReference type="EMBL" id="KRK46144.1"/>
    </source>
</evidence>
<reference evidence="1 2" key="1">
    <citation type="journal article" date="2015" name="Genome Announc.">
        <title>Expanding the biotechnology potential of lactobacilli through comparative genomics of 213 strains and associated genera.</title>
        <authorList>
            <person name="Sun Z."/>
            <person name="Harris H.M."/>
            <person name="McCann A."/>
            <person name="Guo C."/>
            <person name="Argimon S."/>
            <person name="Zhang W."/>
            <person name="Yang X."/>
            <person name="Jeffery I.B."/>
            <person name="Cooney J.C."/>
            <person name="Kagawa T.F."/>
            <person name="Liu W."/>
            <person name="Song Y."/>
            <person name="Salvetti E."/>
            <person name="Wrobel A."/>
            <person name="Rasinkangas P."/>
            <person name="Parkhill J."/>
            <person name="Rea M.C."/>
            <person name="O'Sullivan O."/>
            <person name="Ritari J."/>
            <person name="Douillard F.P."/>
            <person name="Paul Ross R."/>
            <person name="Yang R."/>
            <person name="Briner A.E."/>
            <person name="Felis G.E."/>
            <person name="de Vos W.M."/>
            <person name="Barrangou R."/>
            <person name="Klaenhammer T.R."/>
            <person name="Caufield P.W."/>
            <person name="Cui Y."/>
            <person name="Zhang H."/>
            <person name="O'Toole P.W."/>
        </authorList>
    </citation>
    <scope>NUCLEOTIDE SEQUENCE [LARGE SCALE GENOMIC DNA]</scope>
    <source>
        <strain evidence="1 2">DSM 15638</strain>
    </source>
</reference>
<dbReference type="STRING" id="1423719.FC66_GL000645"/>
<dbReference type="PATRIC" id="fig|1423719.4.peg.655"/>
<sequence>MKKADCIKVEEALTSRVYDLILNEETANEERALLIEFKNKVAKNGDFERAEIDLASQLRRLAMVRLKHKEKLSSGVGKLYMEISTTGMFKKNLGWGLIAMSFMYHG</sequence>